<comment type="caution">
    <text evidence="1">The sequence shown here is derived from an EMBL/GenBank/DDBJ whole genome shotgun (WGS) entry which is preliminary data.</text>
</comment>
<evidence type="ECO:0000313" key="2">
    <source>
        <dbReference type="Proteomes" id="UP001231649"/>
    </source>
</evidence>
<gene>
    <name evidence="1" type="ORF">PYW08_013662</name>
</gene>
<proteinExistence type="predicted"/>
<dbReference type="Proteomes" id="UP001231649">
    <property type="component" value="Chromosome 4"/>
</dbReference>
<reference evidence="1" key="1">
    <citation type="submission" date="2023-03" db="EMBL/GenBank/DDBJ databases">
        <title>Chromosome-level genomes of two armyworms, Mythimna separata and Mythimna loreyi, provide insights into the biosynthesis and reception of sex pheromones.</title>
        <authorList>
            <person name="Zhao H."/>
        </authorList>
    </citation>
    <scope>NUCLEOTIDE SEQUENCE</scope>
    <source>
        <strain evidence="1">BeijingLab</strain>
    </source>
</reference>
<dbReference type="EMBL" id="CM056780">
    <property type="protein sequence ID" value="KAJ8716377.1"/>
    <property type="molecule type" value="Genomic_DNA"/>
</dbReference>
<name>A0ACC2QGM6_9NEOP</name>
<protein>
    <submittedName>
        <fullName evidence="1">Uncharacterized protein</fullName>
    </submittedName>
</protein>
<keyword evidence="2" id="KW-1185">Reference proteome</keyword>
<sequence length="2393" mass="255917">MPSAVTNGARGADDDIVLTGLSGRLPESDTIEEFAQQLFDGVDLVTADDRRWTPGLHGLPERNGKLKDLAHFDATFFGVHAKQAHLMDPQLRLLLELTHETIIDAGINPAELRGSRTGVYVGVSNSETEEMWTVDPDKINGYALTGCCRAMFPNRISYTFDLKGPSFAVDTACSSSMFALAQAATAIRAGHCDAAIVAGCNLCLKPANSLNFHRLSMLSPEGRCAAFDASGRGYVRSEAAVAVLLQKRSVARRVYATLRGLRVNTDGAKDQGITFPSGDMQRRLAEETFAEAKLRPCDVAYVEAHGTGTKVGDPQEVNAIAELFCKGRKKPLLLGSVKSNMGHSEPASGLCSVAKVVVAMERGVIPANLHYKNANPDIPALSDGRIQVVDRNMPWEGGLVAINSFGFGGANAHVIFESEAGGGEARAPARYAAPRVVLASGRTEEAVRELTALAAQHRDDAGLHALLDAVHKHNIPGHSHRGFAVLTDPPIEECIETESGDPRPVWFVFSGMGSQWPGMAKMLMQLPVFAASINRSAAALRPHKIDLINIITEAPQAAFDDVINSFVSIAAVQVALVDVLRAMEVRPDGIVGHSVGEIGCAYADETLTAEQAVLAAYWRGRSIVDAKLAPGAMAAVGLSWEQCEARCPPDVVPACHNAEDSVTISGPVESLEKFVATLSAEGTFARRVNSSGVAFHSKYIAAAAPLLRRSLEKVITAPKPRSKRWISSSLPRDQWDSDLAKLSDANYHVNNLLSPVRFADAVRCVPERAIVVEVAPHALLQAVLKRARPAPAAAHVPLVRRDAPDALAHLLAAAGRLFAAGAQPAVGRLYPAVPFPVPRGTPGLASRVRWDHRLEWQVAHFGNASRSGENIIEYDVSRADDSFITGHNIDGRVLFPATGYLTLVWRTMAKLNNRKPEETPIVMENIQFRRATIVSRDTPVRFLINVLDGTGEFDVCEGGAVVVTGTVRLADQPAAERLRDLDDCAPRQEDGLLPLVTDDIYKELRLRGYNYGGVFRGIRSSDPRGTCGELAWDDNWISFMDTMLQFGIIGVDTRELYLPTRLQRALIDPAAQLAAVAKLGEGGTLPVRMHRDIDVISAGGVEFRGVKTSLAPRRANPQNAPKLEKYVFLPYDNAAVATEDTSRSKRDALTVSLQLVLENAGALKLKLAEAALERPPEALLTPQALQVLEAEPQVRVDASLAAGPAPAAYAAAVKDLGVKVSPKDGKNAPIESDCHLVLAADVLSRHGAATLEQLTAALGDAGMILLEEPHKALDERPARDMLERCGLLCVSRQVAASCEYVLLRRRPAVPERHVVIDVADDTSYAWVDALRDAMARAESEDMRVYCVARTASAGVLGLCTCLRGEAGGRALRCYYLPGAREPFRPDAAPYAAQTARDMAVNVLRAGVWGCYRHLPLDGAAEAQLQVEHAYVNTLTRGDLSSLRWIEAPLRYAAERPKAPREELCRVYCAPLNFRDIMLATGKLPPDALPGNLAGQECILGLEFSGRSSDGKRVMGMVAACGLASTVMADKGFLWEVPAKWSLEEASTVPVAYATAYYALVVRGRMRRGESVLVHAGTGGVGQAAVAIALHAGCTVYTTVGTPDKRAFLRQRFPDLPPENIGNSRDTSFEQLVKRRTRGRGVDLVLNSLAADKLHASVRCLAEGGRFLEIGKLDLSNDTALGMSVFLKNTTFHGILLDALFDADSQDSDKAAVVRCVTDGIAAGAVRPLPATVFSDHQLEQAFRYMATGKHIGKVVLRVRDEEAAGARPASKLVSAIPRTYMHPARSYVLVGGMGGFGLELAQWLVKRGATRLVLNSRSGVRTGYQAWCVRRWREAGVRVAVSTADATSAAGARALLREAAALGPVGGVFNLAAVLRDAFLDKQTPADFQAVAKPKTDATKILDAATRELAPELEYFVVFSSVSCGRGNPGQSNYGLANSAMERIVEQRQADGLPGLAVQWGAIGEVGLIVDTMGGDEAVVGGTVPQRIASCMEALGTLLALPHAVAASMVLADKRRAAAAPQQDLLHAVANILGIKDPSKVSDSANLAELGMDSLMGAEIKQTLERGYDVVLGVQEIRALTFSKLRGMAGGEDAGSEAGAAAADAGAADQAQFAALAELMPKQAVVKLPSAAPAGAELRPVFMVHPIEGVVELLRGVAAAVRAPVYGLQCTQAAPLDDMAALARHYVTHVRALQPKAPYTILGYSFGAGVAFEMALQLEQAGCETRLVLVDGSPAYVATHTTRGKQKRSTRSTETDEADALAYFVQLFKDVDASKVSAELERLPNWEARLARTTELVGAAAGPHGPDALQAAANSFYRKLVIADTYKPAGRLRAPVTLFTARDNYVTLGEDYGLREVCAGALSTQQLAGTHRTILGGDAAAAIAAHLSQLLAQ</sequence>
<evidence type="ECO:0000313" key="1">
    <source>
        <dbReference type="EMBL" id="KAJ8716377.1"/>
    </source>
</evidence>
<accession>A0ACC2QGM6</accession>
<organism evidence="1 2">
    <name type="scientific">Mythimna loreyi</name>
    <dbReference type="NCBI Taxonomy" id="667449"/>
    <lineage>
        <taxon>Eukaryota</taxon>
        <taxon>Metazoa</taxon>
        <taxon>Ecdysozoa</taxon>
        <taxon>Arthropoda</taxon>
        <taxon>Hexapoda</taxon>
        <taxon>Insecta</taxon>
        <taxon>Pterygota</taxon>
        <taxon>Neoptera</taxon>
        <taxon>Endopterygota</taxon>
        <taxon>Lepidoptera</taxon>
        <taxon>Glossata</taxon>
        <taxon>Ditrysia</taxon>
        <taxon>Noctuoidea</taxon>
        <taxon>Noctuidae</taxon>
        <taxon>Noctuinae</taxon>
        <taxon>Hadenini</taxon>
        <taxon>Mythimna</taxon>
    </lineage>
</organism>